<feature type="domain" description="CARDB" evidence="1">
    <location>
        <begin position="308"/>
        <end position="398"/>
    </location>
</feature>
<dbReference type="Gene3D" id="2.60.40.10">
    <property type="entry name" value="Immunoglobulins"/>
    <property type="match status" value="1"/>
</dbReference>
<dbReference type="InterPro" id="IPR011635">
    <property type="entry name" value="CARDB"/>
</dbReference>
<dbReference type="InterPro" id="IPR026341">
    <property type="entry name" value="T9SS_type_B"/>
</dbReference>
<keyword evidence="3" id="KW-1185">Reference proteome</keyword>
<dbReference type="Proteomes" id="UP000261082">
    <property type="component" value="Unassembled WGS sequence"/>
</dbReference>
<evidence type="ECO:0000313" key="3">
    <source>
        <dbReference type="Proteomes" id="UP000261082"/>
    </source>
</evidence>
<gene>
    <name evidence="2" type="ORF">DZ858_06100</name>
</gene>
<organism evidence="2 3">
    <name type="scientific">Marixanthomonas ophiurae</name>
    <dbReference type="NCBI Taxonomy" id="387659"/>
    <lineage>
        <taxon>Bacteria</taxon>
        <taxon>Pseudomonadati</taxon>
        <taxon>Bacteroidota</taxon>
        <taxon>Flavobacteriia</taxon>
        <taxon>Flavobacteriales</taxon>
        <taxon>Flavobacteriaceae</taxon>
        <taxon>Marixanthomonas</taxon>
    </lineage>
</organism>
<dbReference type="RefSeq" id="WP_117158688.1">
    <property type="nucleotide sequence ID" value="NZ_QVID01000001.1"/>
</dbReference>
<dbReference type="NCBIfam" id="TIGR04131">
    <property type="entry name" value="Bac_Flav_CTERM"/>
    <property type="match status" value="1"/>
</dbReference>
<dbReference type="AlphaFoldDB" id="A0A3E1QBV7"/>
<dbReference type="Pfam" id="PF13585">
    <property type="entry name" value="CHU_C"/>
    <property type="match status" value="1"/>
</dbReference>
<dbReference type="Pfam" id="PF07705">
    <property type="entry name" value="CARDB"/>
    <property type="match status" value="1"/>
</dbReference>
<dbReference type="OrthoDB" id="1140688at2"/>
<comment type="caution">
    <text evidence="2">The sequence shown here is derived from an EMBL/GenBank/DDBJ whole genome shotgun (WGS) entry which is preliminary data.</text>
</comment>
<protein>
    <submittedName>
        <fullName evidence="2">Gliding motility-associated C-terminal domain-containing protein</fullName>
    </submittedName>
</protein>
<reference evidence="2 3" key="1">
    <citation type="journal article" date="2007" name="Int. J. Syst. Evol. Microbiol.">
        <title>Marixanthomonas ophiurae gen. nov., sp. nov., a marine bacterium of the family Flavobacteriaceae isolated from a deep-sea brittle star.</title>
        <authorList>
            <person name="Romanenko L.A."/>
            <person name="Uchino M."/>
            <person name="Frolova G.M."/>
            <person name="Mikhailov V.V."/>
        </authorList>
    </citation>
    <scope>NUCLEOTIDE SEQUENCE [LARGE SCALE GENOMIC DNA]</scope>
    <source>
        <strain evidence="2 3">KMM 3046</strain>
    </source>
</reference>
<name>A0A3E1QBV7_9FLAO</name>
<evidence type="ECO:0000313" key="2">
    <source>
        <dbReference type="EMBL" id="RFN59627.1"/>
    </source>
</evidence>
<dbReference type="InterPro" id="IPR013783">
    <property type="entry name" value="Ig-like_fold"/>
</dbReference>
<evidence type="ECO:0000259" key="1">
    <source>
        <dbReference type="Pfam" id="PF07705"/>
    </source>
</evidence>
<sequence>MKKYYFILLLIVPFTLFSQQQIKLYQQFNGSFDFSAFGNTLNKTENGVGAPCDILTSSTANFSLQQGQNLRAAYLYWAGSGPSDLEVKFNDIDVSAQRTFNVNNSGLPFFSAFAEVTSIIENNTSGSYTLSNIDLDVSSYCAGGLNFGGWSVIVVYEDSGLATKRQVSIFDGFQFVDDNSSLDITLNFLSITDSQDANIGFLTWEGDKSINITESLRVNDNIVSAPPLNPADNVFNGTNTYTGNDQLFNMDIDLFEMNAFISAGDESAEISLTSGQDFVIVNNIVAAYNSEVDLDATIEIDDVFACGTSSINVDYTVFNKGTIGLLSANTPIAFYANNTLIGQEKTRTFLSSNEFETGTVNLVIPANIPRDFTLKAVVDDIGDGTGIIEENNETNNESLVQFQFPDPPSLVTFEVCDTFENNDGIFNFNLRSETLISLLLENEDPADYTVDYFISEENAINNQNPLADIFINAQNPERIYARITRNGTSCFIINEVLLKAKLLPIITINSTYRLCVDESESPIPEESGQLSPPLIDTGINPLLYNFEWFLNGEELIGETEASLIAIEEGEYTVTVSNIESGCSNSEKTTVFKSSPPINPQSIVTTDAFSETHNIEVTLDGYGDYIYALDNKPPQDNGLFLNVKPGLHLVVVRDKNGCGTIILDNIAVVDYPKYFTPNADGYHDRWKIKNLDVISPQANVYIFDRFGKLLKQLKTNGEGWDGTFNNKPLPSSDYWFLVEYTEKGASKQFRGHFTLKR</sequence>
<accession>A0A3E1QBV7</accession>
<dbReference type="EMBL" id="QVID01000001">
    <property type="protein sequence ID" value="RFN59627.1"/>
    <property type="molecule type" value="Genomic_DNA"/>
</dbReference>
<proteinExistence type="predicted"/>